<dbReference type="FunCoup" id="A0A369JB34">
    <property type="interactions" value="432"/>
</dbReference>
<dbReference type="PROSITE" id="PS00678">
    <property type="entry name" value="WD_REPEATS_1"/>
    <property type="match status" value="1"/>
</dbReference>
<feature type="compositionally biased region" description="Low complexity" evidence="7">
    <location>
        <begin position="900"/>
        <end position="911"/>
    </location>
</feature>
<feature type="domain" description="WDHD1 first WD40" evidence="10">
    <location>
        <begin position="9"/>
        <end position="303"/>
    </location>
</feature>
<dbReference type="Proteomes" id="UP000076154">
    <property type="component" value="Unassembled WGS sequence"/>
</dbReference>
<dbReference type="AlphaFoldDB" id="A0A369JB34"/>
<dbReference type="GO" id="GO:0000278">
    <property type="term" value="P:mitotic cell cycle"/>
    <property type="evidence" value="ECO:0007669"/>
    <property type="project" value="TreeGrafter"/>
</dbReference>
<name>A0A369JB34_HYPMA</name>
<dbReference type="GO" id="GO:0003682">
    <property type="term" value="F:chromatin binding"/>
    <property type="evidence" value="ECO:0007669"/>
    <property type="project" value="TreeGrafter"/>
</dbReference>
<evidence type="ECO:0000313" key="12">
    <source>
        <dbReference type="Proteomes" id="UP000076154"/>
    </source>
</evidence>
<feature type="repeat" description="WD" evidence="5">
    <location>
        <begin position="7"/>
        <end position="48"/>
    </location>
</feature>
<dbReference type="InterPro" id="IPR022100">
    <property type="entry name" value="WDHD1/CFT4_beta-prop_2nd"/>
</dbReference>
<feature type="repeat" description="WD" evidence="5">
    <location>
        <begin position="134"/>
        <end position="175"/>
    </location>
</feature>
<protein>
    <submittedName>
        <fullName evidence="11">Minichromosome loss protein 1</fullName>
    </submittedName>
</protein>
<feature type="compositionally biased region" description="Basic and acidic residues" evidence="7">
    <location>
        <begin position="956"/>
        <end position="967"/>
    </location>
</feature>
<evidence type="ECO:0000259" key="9">
    <source>
        <dbReference type="Pfam" id="PF20946"/>
    </source>
</evidence>
<dbReference type="InterPro" id="IPR036322">
    <property type="entry name" value="WD40_repeat_dom_sf"/>
</dbReference>
<keyword evidence="2 5" id="KW-0853">WD repeat</keyword>
<dbReference type="PANTHER" id="PTHR19932">
    <property type="entry name" value="WD REPEAT AND HMG-BOX DNA BINDING PROTEIN"/>
    <property type="match status" value="1"/>
</dbReference>
<feature type="compositionally biased region" description="Polar residues" evidence="7">
    <location>
        <begin position="1030"/>
        <end position="1045"/>
    </location>
</feature>
<dbReference type="PROSITE" id="PS50294">
    <property type="entry name" value="WD_REPEATS_REGION"/>
    <property type="match status" value="2"/>
</dbReference>
<dbReference type="InterPro" id="IPR001680">
    <property type="entry name" value="WD40_rpt"/>
</dbReference>
<dbReference type="STRING" id="39966.A0A369JB34"/>
<dbReference type="InParanoid" id="A0A369JB34"/>
<dbReference type="EMBL" id="LUEZ02000122">
    <property type="protein sequence ID" value="RDB16923.1"/>
    <property type="molecule type" value="Genomic_DNA"/>
</dbReference>
<evidence type="ECO:0000256" key="5">
    <source>
        <dbReference type="PROSITE-ProRule" id="PRU00221"/>
    </source>
</evidence>
<gene>
    <name evidence="11" type="primary">mcl1</name>
    <name evidence="11" type="ORF">Hypma_002393</name>
</gene>
<accession>A0A369JB34</accession>
<evidence type="ECO:0000256" key="2">
    <source>
        <dbReference type="ARBA" id="ARBA00022574"/>
    </source>
</evidence>
<keyword evidence="12" id="KW-1185">Reference proteome</keyword>
<feature type="compositionally biased region" description="Basic and acidic residues" evidence="7">
    <location>
        <begin position="1010"/>
        <end position="1023"/>
    </location>
</feature>
<evidence type="ECO:0000259" key="10">
    <source>
        <dbReference type="Pfam" id="PF24817"/>
    </source>
</evidence>
<feature type="domain" description="WDHD1/CFT4 second beta-propeller" evidence="8">
    <location>
        <begin position="408"/>
        <end position="711"/>
    </location>
</feature>
<dbReference type="PROSITE" id="PS50082">
    <property type="entry name" value="WD_REPEATS_2"/>
    <property type="match status" value="2"/>
</dbReference>
<dbReference type="InterPro" id="IPR057646">
    <property type="entry name" value="WD40_WDHD1_1st"/>
</dbReference>
<dbReference type="SUPFAM" id="SSF50978">
    <property type="entry name" value="WD40 repeat-like"/>
    <property type="match status" value="1"/>
</dbReference>
<dbReference type="GO" id="GO:0006261">
    <property type="term" value="P:DNA-templated DNA replication"/>
    <property type="evidence" value="ECO:0007669"/>
    <property type="project" value="TreeGrafter"/>
</dbReference>
<dbReference type="Pfam" id="PF20946">
    <property type="entry name" value="Ctf4_C"/>
    <property type="match status" value="1"/>
</dbReference>
<keyword evidence="3" id="KW-0677">Repeat</keyword>
<feature type="coiled-coil region" evidence="6">
    <location>
        <begin position="797"/>
        <end position="824"/>
    </location>
</feature>
<comment type="subcellular location">
    <subcellularLocation>
        <location evidence="1">Nucleus</location>
    </subcellularLocation>
</comment>
<dbReference type="SMART" id="SM00320">
    <property type="entry name" value="WD40"/>
    <property type="match status" value="6"/>
</dbReference>
<organism evidence="11 12">
    <name type="scientific">Hypsizygus marmoreus</name>
    <name type="common">White beech mushroom</name>
    <name type="synonym">Agaricus marmoreus</name>
    <dbReference type="NCBI Taxonomy" id="39966"/>
    <lineage>
        <taxon>Eukaryota</taxon>
        <taxon>Fungi</taxon>
        <taxon>Dikarya</taxon>
        <taxon>Basidiomycota</taxon>
        <taxon>Agaricomycotina</taxon>
        <taxon>Agaricomycetes</taxon>
        <taxon>Agaricomycetidae</taxon>
        <taxon>Agaricales</taxon>
        <taxon>Tricholomatineae</taxon>
        <taxon>Lyophyllaceae</taxon>
        <taxon>Hypsizygus</taxon>
    </lineage>
</organism>
<evidence type="ECO:0000256" key="1">
    <source>
        <dbReference type="ARBA" id="ARBA00004123"/>
    </source>
</evidence>
<dbReference type="InterPro" id="IPR048591">
    <property type="entry name" value="WDHD1/CFT4_hel"/>
</dbReference>
<feature type="region of interest" description="Disordered" evidence="7">
    <location>
        <begin position="899"/>
        <end position="1045"/>
    </location>
</feature>
<evidence type="ECO:0000313" key="11">
    <source>
        <dbReference type="EMBL" id="RDB16923.1"/>
    </source>
</evidence>
<reference evidence="11" key="1">
    <citation type="submission" date="2018-04" db="EMBL/GenBank/DDBJ databases">
        <title>Whole genome sequencing of Hypsizygus marmoreus.</title>
        <authorList>
            <person name="Choi I.-G."/>
            <person name="Min B."/>
            <person name="Kim J.-G."/>
            <person name="Kim S."/>
            <person name="Oh Y.-L."/>
            <person name="Kong W.-S."/>
            <person name="Park H."/>
            <person name="Jeong J."/>
            <person name="Song E.-S."/>
        </authorList>
    </citation>
    <scope>NUCLEOTIDE SEQUENCE [LARGE SCALE GENOMIC DNA]</scope>
    <source>
        <strain evidence="11">51987-8</strain>
    </source>
</reference>
<dbReference type="Pfam" id="PF24817">
    <property type="entry name" value="WD40_WDHD1_1st"/>
    <property type="match status" value="1"/>
</dbReference>
<dbReference type="InterPro" id="IPR019775">
    <property type="entry name" value="WD40_repeat_CS"/>
</dbReference>
<dbReference type="OrthoDB" id="427368at2759"/>
<evidence type="ECO:0000256" key="4">
    <source>
        <dbReference type="ARBA" id="ARBA00023242"/>
    </source>
</evidence>
<evidence type="ECO:0000256" key="6">
    <source>
        <dbReference type="SAM" id="Coils"/>
    </source>
</evidence>
<evidence type="ECO:0000259" key="8">
    <source>
        <dbReference type="Pfam" id="PF12341"/>
    </source>
</evidence>
<keyword evidence="4" id="KW-0539">Nucleus</keyword>
<dbReference type="PANTHER" id="PTHR19932:SF10">
    <property type="entry name" value="WD REPEAT AND HMG-BOX DNA-BINDING PROTEIN 1"/>
    <property type="match status" value="1"/>
</dbReference>
<dbReference type="GO" id="GO:0043596">
    <property type="term" value="C:nuclear replication fork"/>
    <property type="evidence" value="ECO:0007669"/>
    <property type="project" value="TreeGrafter"/>
</dbReference>
<dbReference type="Pfam" id="PF12341">
    <property type="entry name" value="Mcl1_mid"/>
    <property type="match status" value="1"/>
</dbReference>
<dbReference type="Gene3D" id="2.130.10.10">
    <property type="entry name" value="YVTN repeat-like/Quinoprotein amine dehydrogenase"/>
    <property type="match status" value="2"/>
</dbReference>
<sequence length="1095" mass="120533">MSKLITSLSHDPGLTCLAFSRDGSRAYTGGQDCIVRIWKIDEGAEQEPETAAEPDNPITTVAAANECWLSGCEDSYVRIYEKHTGVFSGNLTNANAVPIRCVAVEPKGKRVAVTSDEFDVKVIDMEDPLIVSRLKGHTSGVRRATWHPTSSLLTTSGSDGNIIVWNVSGEEPKIETTIEGIIPAIGDAETPEYAHDCSAVWHTSGQYFYVASRSHEIMTVSRSDWSKSSNFSDKDVSGMVTALAISANGVYLASASQSKVHVWSTQTRRLVASQAATPGSIITQLAFSPTENLIAWTDFNGAFSRWSKPIPDTFPDPVKKSIATNAAATIPARPKTGLDLFGNDAVETTKRHAPEEEDVDLDAGFGDVDDDWIIDDLGTGLKDGPEASGRVKDGFVKEMVSITKAQPPFQPGATPMENRKRYLAYNMLGVIEVTDQDTHHIVNIDFFDRSARKSYHFTDHFKYDLGYLGERGALFACPPDSGHPAQVLYKPYGTWTSQGEWTYVLKHPGSAVLGVAAGGLPPTMSLRESKDADLQGYGNVVVATTESDLTFLSGTGRERRIVGLGADFVAMVAGPEWVFVVHRAGSTTIDGSQNLSYTMFNFDDFSVRQRDVLPLPKGHILKWIGLTDQGAPAMYDSTGRVHILTKFRIPHHASWARVMDTNLLERRQGKDESYWPVGITGSTFMCLILKGRQEYPGFPRPLIQELPMQIPFRREEPREELIERELLLIQTALDLLDEEITTDDILVRERAMDKEFILLIQAACKADNIPRAIELTKLLHNLASFDSAMKVAEFYHLIGFKEKIALLKADREEHEDRLVVARNKRRRWMKPDPPLREVQTNGNGHVKVDLLGDMRPPPPVERPRMARVTVPVIEPSRYSSAAPQALPAPREYSQVSYLDAAGSPSQASSSGEGKRKRADADDLDVSDVPTPPPPKQKSNPFARKPGLEPRNNPFGRKSDGKTIHKSESFFNKVDAAESGTSTNSKRPLAKPTNKEKGAPKQMTLAGMFPKGKEKEKEKKERGAKASSASTPSTVTEGDTETESSQVTDVLMLDASSLVIESQLVDSPFGELDDSNWEETQIVESQTQESSLEVAE</sequence>
<feature type="domain" description="WDHD1/CFT4 helical bundle" evidence="9">
    <location>
        <begin position="719"/>
        <end position="813"/>
    </location>
</feature>
<dbReference type="GO" id="GO:0006281">
    <property type="term" value="P:DNA repair"/>
    <property type="evidence" value="ECO:0007669"/>
    <property type="project" value="TreeGrafter"/>
</dbReference>
<evidence type="ECO:0000256" key="7">
    <source>
        <dbReference type="SAM" id="MobiDB-lite"/>
    </source>
</evidence>
<dbReference type="InterPro" id="IPR015943">
    <property type="entry name" value="WD40/YVTN_repeat-like_dom_sf"/>
</dbReference>
<keyword evidence="6" id="KW-0175">Coiled coil</keyword>
<proteinExistence type="predicted"/>
<evidence type="ECO:0000256" key="3">
    <source>
        <dbReference type="ARBA" id="ARBA00022737"/>
    </source>
</evidence>
<comment type="caution">
    <text evidence="11">The sequence shown here is derived from an EMBL/GenBank/DDBJ whole genome shotgun (WGS) entry which is preliminary data.</text>
</comment>